<feature type="transmembrane region" description="Helical" evidence="13">
    <location>
        <begin position="402"/>
        <end position="422"/>
    </location>
</feature>
<dbReference type="PIRSF" id="PIRSF500231">
    <property type="entry name" value="Oat_dag"/>
    <property type="match status" value="1"/>
</dbReference>
<keyword evidence="8 13" id="KW-1133">Transmembrane helix</keyword>
<keyword evidence="9 11" id="KW-0472">Membrane</keyword>
<evidence type="ECO:0000256" key="1">
    <source>
        <dbReference type="ARBA" id="ARBA00004477"/>
    </source>
</evidence>
<keyword evidence="6 13" id="KW-0812">Transmembrane</keyword>
<feature type="compositionally biased region" description="Basic and acidic residues" evidence="12">
    <location>
        <begin position="56"/>
        <end position="66"/>
    </location>
</feature>
<evidence type="ECO:0000256" key="10">
    <source>
        <dbReference type="ARBA" id="ARBA00023315"/>
    </source>
</evidence>
<keyword evidence="5 11" id="KW-0808">Transferase</keyword>
<dbReference type="GeneID" id="115756328"/>
<keyword evidence="14" id="KW-1185">Reference proteome</keyword>
<evidence type="ECO:0000256" key="9">
    <source>
        <dbReference type="ARBA" id="ARBA00023136"/>
    </source>
</evidence>
<feature type="transmembrane region" description="Helical" evidence="13">
    <location>
        <begin position="428"/>
        <end position="447"/>
    </location>
</feature>
<dbReference type="Proteomes" id="UP000827889">
    <property type="component" value="Chromosome 4"/>
</dbReference>
<dbReference type="PANTHER" id="PTHR10408">
    <property type="entry name" value="STEROL O-ACYLTRANSFERASE"/>
    <property type="match status" value="1"/>
</dbReference>
<dbReference type="PIRSF" id="PIRSF000439">
    <property type="entry name" value="Oat_ACAT_DAG_ARE"/>
    <property type="match status" value="1"/>
</dbReference>
<feature type="region of interest" description="Disordered" evidence="12">
    <location>
        <begin position="1"/>
        <end position="109"/>
    </location>
</feature>
<protein>
    <recommendedName>
        <fullName evidence="11">O-acyltransferase</fullName>
    </recommendedName>
</protein>
<dbReference type="InterPro" id="IPR027251">
    <property type="entry name" value="Diacylglycerol_acylTrfase1"/>
</dbReference>
<feature type="compositionally biased region" description="Basic and acidic residues" evidence="12">
    <location>
        <begin position="96"/>
        <end position="109"/>
    </location>
</feature>
<evidence type="ECO:0000256" key="12">
    <source>
        <dbReference type="SAM" id="MobiDB-lite"/>
    </source>
</evidence>
<gene>
    <name evidence="15" type="primary">LOC115756328</name>
</gene>
<evidence type="ECO:0000313" key="14">
    <source>
        <dbReference type="Proteomes" id="UP000827889"/>
    </source>
</evidence>
<evidence type="ECO:0000256" key="2">
    <source>
        <dbReference type="ARBA" id="ARBA00004771"/>
    </source>
</evidence>
<comment type="similarity">
    <text evidence="4 11">Belongs to the membrane-bound acyltransferase family. Sterol o-acyltransferase subfamily.</text>
</comment>
<comment type="pathway">
    <text evidence="2">Glycerolipid metabolism; triacylglycerol biosynthesis.</text>
</comment>
<name>A0ABM3HAY0_9MYRT</name>
<feature type="transmembrane region" description="Helical" evidence="13">
    <location>
        <begin position="459"/>
        <end position="479"/>
    </location>
</feature>
<feature type="transmembrane region" description="Helical" evidence="13">
    <location>
        <begin position="170"/>
        <end position="190"/>
    </location>
</feature>
<accession>A0ABM3HAY0</accession>
<dbReference type="RefSeq" id="XP_048133755.1">
    <property type="nucleotide sequence ID" value="XM_048277798.1"/>
</dbReference>
<organism evidence="14 15">
    <name type="scientific">Rhodamnia argentea</name>
    <dbReference type="NCBI Taxonomy" id="178133"/>
    <lineage>
        <taxon>Eukaryota</taxon>
        <taxon>Viridiplantae</taxon>
        <taxon>Streptophyta</taxon>
        <taxon>Embryophyta</taxon>
        <taxon>Tracheophyta</taxon>
        <taxon>Spermatophyta</taxon>
        <taxon>Magnoliopsida</taxon>
        <taxon>eudicotyledons</taxon>
        <taxon>Gunneridae</taxon>
        <taxon>Pentapetalae</taxon>
        <taxon>rosids</taxon>
        <taxon>malvids</taxon>
        <taxon>Myrtales</taxon>
        <taxon>Myrtaceae</taxon>
        <taxon>Myrtoideae</taxon>
        <taxon>Myrteae</taxon>
        <taxon>Australasian group</taxon>
        <taxon>Rhodamnia</taxon>
    </lineage>
</organism>
<evidence type="ECO:0000256" key="7">
    <source>
        <dbReference type="ARBA" id="ARBA00022824"/>
    </source>
</evidence>
<evidence type="ECO:0000256" key="6">
    <source>
        <dbReference type="ARBA" id="ARBA00022692"/>
    </source>
</evidence>
<evidence type="ECO:0000256" key="4">
    <source>
        <dbReference type="ARBA" id="ARBA00009010"/>
    </source>
</evidence>
<evidence type="ECO:0000256" key="11">
    <source>
        <dbReference type="PIRNR" id="PIRNR000439"/>
    </source>
</evidence>
<dbReference type="PANTHER" id="PTHR10408:SF7">
    <property type="entry name" value="DIACYLGLYCEROL O-ACYLTRANSFERASE 1"/>
    <property type="match status" value="1"/>
</dbReference>
<feature type="transmembrane region" description="Helical" evidence="13">
    <location>
        <begin position="283"/>
        <end position="301"/>
    </location>
</feature>
<feature type="transmembrane region" description="Helical" evidence="13">
    <location>
        <begin position="196"/>
        <end position="214"/>
    </location>
</feature>
<sequence length="489" mass="54724">MAVMDTLESTGTVQTVAACPSVDTDPSPPLRRRRRDAGGGAASCAGSEPNAPDADGMAKESRDGDSGAKSACYDDGDRAGGVDGPAESANSASNGKDSDDKAGKGEGRGRDSVVKFAYRPSAPAHRTVKESPLSSDNIFKQSHAGLFNLCIVVLVAVNGRLIIENLMKVIVCLHIIITTASLLYPVLVILRCDSAVLSGVTLMLFACIVWLKSVSYAHTNYDIRSLAKSVEKGDAVPNSLNLEYPYDISFKNLVYFMVAPTLCYQLSYPRSPCVRKAWVARQVVKLVIFTGVIGIIIEQYINPIVQNSQHPLKGNLLYAIERVLKLSVPNLYVWLCMFYCFFHLWLNILAELLHFGDREFYKDWWNAKTVEEYWRMWNMPVHKWMVRHIYFPCLRNGIPKGVAVVIAFLVSAVFHELCIAVPCHIFKFWAFIGIMFQVPLVLITNYLQNKYNNSMVGNMVFWFIFCILGQPMCLLLYYHDLMNRKGQIN</sequence>
<comment type="pathway">
    <text evidence="3">Lipid metabolism.</text>
</comment>
<keyword evidence="10 11" id="KW-0012">Acyltransferase</keyword>
<dbReference type="InterPro" id="IPR014371">
    <property type="entry name" value="Oat_ACAT_DAG_ARE"/>
</dbReference>
<evidence type="ECO:0000256" key="8">
    <source>
        <dbReference type="ARBA" id="ARBA00022989"/>
    </source>
</evidence>
<proteinExistence type="inferred from homology"/>
<keyword evidence="7 11" id="KW-0256">Endoplasmic reticulum</keyword>
<dbReference type="Pfam" id="PF03062">
    <property type="entry name" value="MBOAT"/>
    <property type="match status" value="1"/>
</dbReference>
<comment type="subcellular location">
    <subcellularLocation>
        <location evidence="1 11">Endoplasmic reticulum membrane</location>
        <topology evidence="1 11">Multi-pass membrane protein</topology>
    </subcellularLocation>
</comment>
<evidence type="ECO:0000256" key="5">
    <source>
        <dbReference type="ARBA" id="ARBA00022679"/>
    </source>
</evidence>
<evidence type="ECO:0000256" key="13">
    <source>
        <dbReference type="SAM" id="Phobius"/>
    </source>
</evidence>
<evidence type="ECO:0000256" key="3">
    <source>
        <dbReference type="ARBA" id="ARBA00005189"/>
    </source>
</evidence>
<reference evidence="15" key="1">
    <citation type="submission" date="2025-08" db="UniProtKB">
        <authorList>
            <consortium name="RefSeq"/>
        </authorList>
    </citation>
    <scope>IDENTIFICATION</scope>
    <source>
        <tissue evidence="15">Leaf</tissue>
    </source>
</reference>
<dbReference type="InterPro" id="IPR004299">
    <property type="entry name" value="MBOAT_fam"/>
</dbReference>
<feature type="transmembrane region" description="Helical" evidence="13">
    <location>
        <begin position="331"/>
        <end position="353"/>
    </location>
</feature>
<evidence type="ECO:0000313" key="15">
    <source>
        <dbReference type="RefSeq" id="XP_048133755.1"/>
    </source>
</evidence>
<feature type="transmembrane region" description="Helical" evidence="13">
    <location>
        <begin position="144"/>
        <end position="163"/>
    </location>
</feature>